<dbReference type="OrthoDB" id="3945172at2759"/>
<proteinExistence type="predicted"/>
<organism evidence="2 3">
    <name type="scientific">Setomelanomma holmii</name>
    <dbReference type="NCBI Taxonomy" id="210430"/>
    <lineage>
        <taxon>Eukaryota</taxon>
        <taxon>Fungi</taxon>
        <taxon>Dikarya</taxon>
        <taxon>Ascomycota</taxon>
        <taxon>Pezizomycotina</taxon>
        <taxon>Dothideomycetes</taxon>
        <taxon>Pleosporomycetidae</taxon>
        <taxon>Pleosporales</taxon>
        <taxon>Pleosporineae</taxon>
        <taxon>Phaeosphaeriaceae</taxon>
        <taxon>Setomelanomma</taxon>
    </lineage>
</organism>
<evidence type="ECO:0000313" key="2">
    <source>
        <dbReference type="EMBL" id="KAF2028821.1"/>
    </source>
</evidence>
<evidence type="ECO:0000256" key="1">
    <source>
        <dbReference type="SAM" id="MobiDB-lite"/>
    </source>
</evidence>
<evidence type="ECO:0000313" key="3">
    <source>
        <dbReference type="Proteomes" id="UP000799777"/>
    </source>
</evidence>
<keyword evidence="3" id="KW-1185">Reference proteome</keyword>
<name>A0A9P4H8Y6_9PLEO</name>
<sequence>MFRNLATVSSRTCRIQARGFTISTARPIDTNPGSKTKKHATDKAKDGDTANIQESNAKAGMDANKGGTGGSATERKDSAGGAAKAKKDFPEAPDTIGMQDERGGRGG</sequence>
<feature type="region of interest" description="Disordered" evidence="1">
    <location>
        <begin position="19"/>
        <end position="107"/>
    </location>
</feature>
<protein>
    <submittedName>
        <fullName evidence="2">Uncharacterized protein</fullName>
    </submittedName>
</protein>
<dbReference type="AlphaFoldDB" id="A0A9P4H8Y6"/>
<comment type="caution">
    <text evidence="2">The sequence shown here is derived from an EMBL/GenBank/DDBJ whole genome shotgun (WGS) entry which is preliminary data.</text>
</comment>
<dbReference type="EMBL" id="ML978208">
    <property type="protein sequence ID" value="KAF2028821.1"/>
    <property type="molecule type" value="Genomic_DNA"/>
</dbReference>
<feature type="compositionally biased region" description="Basic and acidic residues" evidence="1">
    <location>
        <begin position="39"/>
        <end position="48"/>
    </location>
</feature>
<dbReference type="Proteomes" id="UP000799777">
    <property type="component" value="Unassembled WGS sequence"/>
</dbReference>
<accession>A0A9P4H8Y6</accession>
<gene>
    <name evidence="2" type="ORF">EK21DRAFT_69002</name>
</gene>
<reference evidence="2" key="1">
    <citation type="journal article" date="2020" name="Stud. Mycol.">
        <title>101 Dothideomycetes genomes: a test case for predicting lifestyles and emergence of pathogens.</title>
        <authorList>
            <person name="Haridas S."/>
            <person name="Albert R."/>
            <person name="Binder M."/>
            <person name="Bloem J."/>
            <person name="Labutti K."/>
            <person name="Salamov A."/>
            <person name="Andreopoulos B."/>
            <person name="Baker S."/>
            <person name="Barry K."/>
            <person name="Bills G."/>
            <person name="Bluhm B."/>
            <person name="Cannon C."/>
            <person name="Castanera R."/>
            <person name="Culley D."/>
            <person name="Daum C."/>
            <person name="Ezra D."/>
            <person name="Gonzalez J."/>
            <person name="Henrissat B."/>
            <person name="Kuo A."/>
            <person name="Liang C."/>
            <person name="Lipzen A."/>
            <person name="Lutzoni F."/>
            <person name="Magnuson J."/>
            <person name="Mondo S."/>
            <person name="Nolan M."/>
            <person name="Ohm R."/>
            <person name="Pangilinan J."/>
            <person name="Park H.-J."/>
            <person name="Ramirez L."/>
            <person name="Alfaro M."/>
            <person name="Sun H."/>
            <person name="Tritt A."/>
            <person name="Yoshinaga Y."/>
            <person name="Zwiers L.-H."/>
            <person name="Turgeon B."/>
            <person name="Goodwin S."/>
            <person name="Spatafora J."/>
            <person name="Crous P."/>
            <person name="Grigoriev I."/>
        </authorList>
    </citation>
    <scope>NUCLEOTIDE SEQUENCE</scope>
    <source>
        <strain evidence="2">CBS 110217</strain>
    </source>
</reference>